<dbReference type="Gene3D" id="1.25.10.10">
    <property type="entry name" value="Leucine-rich Repeat Variant"/>
    <property type="match status" value="2"/>
</dbReference>
<evidence type="ECO:0000313" key="1">
    <source>
        <dbReference type="EMBL" id="HIZ89670.1"/>
    </source>
</evidence>
<dbReference type="Gene3D" id="3.30.750.24">
    <property type="entry name" value="STAS domain"/>
    <property type="match status" value="1"/>
</dbReference>
<dbReference type="SUPFAM" id="SSF52091">
    <property type="entry name" value="SpoIIaa-like"/>
    <property type="match status" value="1"/>
</dbReference>
<dbReference type="PANTHER" id="PTHR12697">
    <property type="entry name" value="PBS LYASE HEAT-LIKE PROTEIN"/>
    <property type="match status" value="1"/>
</dbReference>
<dbReference type="PANTHER" id="PTHR12697:SF5">
    <property type="entry name" value="DEOXYHYPUSINE HYDROXYLASE"/>
    <property type="match status" value="1"/>
</dbReference>
<gene>
    <name evidence="1" type="ORF">H9804_06975</name>
</gene>
<dbReference type="SMART" id="SM00567">
    <property type="entry name" value="EZ_HEAT"/>
    <property type="match status" value="5"/>
</dbReference>
<dbReference type="Pfam" id="PF13646">
    <property type="entry name" value="HEAT_2"/>
    <property type="match status" value="2"/>
</dbReference>
<reference evidence="1" key="2">
    <citation type="submission" date="2021-04" db="EMBL/GenBank/DDBJ databases">
        <authorList>
            <person name="Gilroy R."/>
        </authorList>
    </citation>
    <scope>NUCLEOTIDE SEQUENCE</scope>
    <source>
        <strain evidence="1">ChiW4-1371</strain>
    </source>
</reference>
<reference evidence="1" key="1">
    <citation type="journal article" date="2021" name="PeerJ">
        <title>Extensive microbial diversity within the chicken gut microbiome revealed by metagenomics and culture.</title>
        <authorList>
            <person name="Gilroy R."/>
            <person name="Ravi A."/>
            <person name="Getino M."/>
            <person name="Pursley I."/>
            <person name="Horton D.L."/>
            <person name="Alikhan N.F."/>
            <person name="Baker D."/>
            <person name="Gharbi K."/>
            <person name="Hall N."/>
            <person name="Watson M."/>
            <person name="Adriaenssens E.M."/>
            <person name="Foster-Nyarko E."/>
            <person name="Jarju S."/>
            <person name="Secka A."/>
            <person name="Antonio M."/>
            <person name="Oren A."/>
            <person name="Chaudhuri R.R."/>
            <person name="La Ragione R."/>
            <person name="Hildebrand F."/>
            <person name="Pallen M.J."/>
        </authorList>
    </citation>
    <scope>NUCLEOTIDE SEQUENCE</scope>
    <source>
        <strain evidence="1">ChiW4-1371</strain>
    </source>
</reference>
<sequence>MGELQYEIKNGVFKAHINPDNSLSDITEVCDIVEKHSEVVLIGIDLYKCSYIQSKFLAGLVAVKKLAMLRKINIELLNVSDQIAQVLQSTNLQKLFTIKDDYSSFPLDALFERFFDTEKAGAVSEYLAANYDEKIQNKLIELINGGNPLLVEYAILTMGRAQDYNNIEIYRKALNASEASVKSAAILVLGWVGDTHSKEQLYSYLTSKEIGVPEAAAASIALLSDETDSEKLAKYLNDEDMRIRLVAIYALSLINDEKAFEYLSNALKTEEDEYVRVQLAKKISLFKDKKVGQILLGLLDDNSIQVREAAASGLSRRGSGEFTETLVDKIGDKDNWVGFFAAKSLAGIDDEKIIKKIENFYDKVEQNVKLAIIEVLGKCKGVDPSFLLSKLDDANEDIRKEALNSLNLMHGPVALTAAMKLYNTDESWLVRYNAVNIILEQKPVGYESLLRARLKKDETNKYILEHIIGEIGE</sequence>
<accession>A0A9D2GV90</accession>
<protein>
    <submittedName>
        <fullName evidence="1">HEAT repeat domain-containing protein</fullName>
    </submittedName>
</protein>
<comment type="caution">
    <text evidence="1">The sequence shown here is derived from an EMBL/GenBank/DDBJ whole genome shotgun (WGS) entry which is preliminary data.</text>
</comment>
<dbReference type="GO" id="GO:0016491">
    <property type="term" value="F:oxidoreductase activity"/>
    <property type="evidence" value="ECO:0007669"/>
    <property type="project" value="TreeGrafter"/>
</dbReference>
<dbReference type="InterPro" id="IPR011989">
    <property type="entry name" value="ARM-like"/>
</dbReference>
<organism evidence="1 2">
    <name type="scientific">Candidatus Mucispirillum faecigallinarum</name>
    <dbReference type="NCBI Taxonomy" id="2838699"/>
    <lineage>
        <taxon>Bacteria</taxon>
        <taxon>Pseudomonadati</taxon>
        <taxon>Deferribacterota</taxon>
        <taxon>Deferribacteres</taxon>
        <taxon>Deferribacterales</taxon>
        <taxon>Mucispirillaceae</taxon>
        <taxon>Mucispirillum</taxon>
    </lineage>
</organism>
<evidence type="ECO:0000313" key="2">
    <source>
        <dbReference type="Proteomes" id="UP000824176"/>
    </source>
</evidence>
<dbReference type="SUPFAM" id="SSF48371">
    <property type="entry name" value="ARM repeat"/>
    <property type="match status" value="1"/>
</dbReference>
<dbReference type="InterPro" id="IPR004155">
    <property type="entry name" value="PBS_lyase_HEAT"/>
</dbReference>
<name>A0A9D2GV90_9BACT</name>
<dbReference type="InterPro" id="IPR016024">
    <property type="entry name" value="ARM-type_fold"/>
</dbReference>
<dbReference type="AlphaFoldDB" id="A0A9D2GV90"/>
<dbReference type="EMBL" id="DXAQ01000107">
    <property type="protein sequence ID" value="HIZ89670.1"/>
    <property type="molecule type" value="Genomic_DNA"/>
</dbReference>
<dbReference type="InterPro" id="IPR036513">
    <property type="entry name" value="STAS_dom_sf"/>
</dbReference>
<dbReference type="Proteomes" id="UP000824176">
    <property type="component" value="Unassembled WGS sequence"/>
</dbReference>
<proteinExistence type="predicted"/>